<feature type="region of interest" description="Disordered" evidence="4">
    <location>
        <begin position="1046"/>
        <end position="1073"/>
    </location>
</feature>
<dbReference type="Gene3D" id="1.25.10.10">
    <property type="entry name" value="Leucine-rich Repeat Variant"/>
    <property type="match status" value="4"/>
</dbReference>
<feature type="coiled-coil region" evidence="3">
    <location>
        <begin position="31"/>
        <end position="58"/>
    </location>
</feature>
<dbReference type="InterPro" id="IPR011989">
    <property type="entry name" value="ARM-like"/>
</dbReference>
<evidence type="ECO:0000256" key="3">
    <source>
        <dbReference type="SAM" id="Coils"/>
    </source>
</evidence>
<dbReference type="Proteomes" id="UP000236928">
    <property type="component" value="Unassembled WGS sequence"/>
</dbReference>
<name>A0A2P4Z4G7_9CRYT</name>
<evidence type="ECO:0000256" key="4">
    <source>
        <dbReference type="SAM" id="MobiDB-lite"/>
    </source>
</evidence>
<gene>
    <name evidence="5" type="ORF">CmeUKMEL1_15080</name>
</gene>
<evidence type="ECO:0000256" key="1">
    <source>
        <dbReference type="ARBA" id="ARBA00022737"/>
    </source>
</evidence>
<dbReference type="PROSITE" id="PS50077">
    <property type="entry name" value="HEAT_REPEAT"/>
    <property type="match status" value="1"/>
</dbReference>
<dbReference type="GO" id="GO:0006417">
    <property type="term" value="P:regulation of translation"/>
    <property type="evidence" value="ECO:0007669"/>
    <property type="project" value="TreeGrafter"/>
</dbReference>
<dbReference type="VEuPathDB" id="CryptoDB:CmeUKMEL1_15080"/>
<keyword evidence="1" id="KW-0677">Repeat</keyword>
<organism evidence="5 6">
    <name type="scientific">Cryptosporidium meleagridis</name>
    <dbReference type="NCBI Taxonomy" id="93969"/>
    <lineage>
        <taxon>Eukaryota</taxon>
        <taxon>Sar</taxon>
        <taxon>Alveolata</taxon>
        <taxon>Apicomplexa</taxon>
        <taxon>Conoidasida</taxon>
        <taxon>Coccidia</taxon>
        <taxon>Eucoccidiorida</taxon>
        <taxon>Eimeriorina</taxon>
        <taxon>Cryptosporidiidae</taxon>
        <taxon>Cryptosporidium</taxon>
    </lineage>
</organism>
<dbReference type="GO" id="GO:0005829">
    <property type="term" value="C:cytosol"/>
    <property type="evidence" value="ECO:0007669"/>
    <property type="project" value="TreeGrafter"/>
</dbReference>
<feature type="repeat" description="HEAT" evidence="2">
    <location>
        <begin position="2243"/>
        <end position="2279"/>
    </location>
</feature>
<dbReference type="InterPro" id="IPR021133">
    <property type="entry name" value="HEAT_type_2"/>
</dbReference>
<sequence length="3397" mass="383409">MESEADLIQNENLLENGSNVKIIPDLEIFSQEKKEEILRKALAEIEILRQKVALIQNKFYRNIWIKYLNRFGAWLRKNDESVFLECFLSLSNKFNTLLAGFWLFEGFLSLKNGGYLDELSKLRILEILKSISIEHSHILHSLKRREYKLIVSLFSKYYELISKDTWKDWVLGEISGFNSSQKLSFQQKLVFDIVLYYIEHINSDKALTNELILGIVNGLSSIIASDIDYCFNLSLKSMLSILSNYNHELELLISSLLRQLKRNTSKPLAQISLLEIFTHQNIIGHLQRNEILKELISILSETVSGSIGTVISSNGKTDQNFEDVQIIQNSLNLCFQLIPSHFNLQEWLEETILAISSNKTNDQNKVSLLLIIGSVQESLVRYRIEGIPVNYNLTNKAQDLLLSLIYIKLPMLSSQSSDHFKSLAVHICSLTYILLNGSKNHPFSDKFLEKVQSLISDPSINENCKLLIISSFAHSIILLKKLGITNDSNLFDKSKVKQILISNNYISGIFVSTLNKNMNLKRLSMTVLGQIISIQDVFDETNIFKNLDIVSSIRTSPLLFPKLGTLLDGGYCFCSNSYRNAEVNILIVLREIVFNENSKVNFNINFQNNKEEESMDLKYFLLTLSDPSKIHSANYLISFLIQMGRVLSFLPDEEDLSYSISQYSAVNIEAFQASLMLPGLKKPIMNRLCSEGSSKTQEKWFPFSNYERKSLLLNEKNFCQNLILSFAIILSSLNSLIYKKREEGIVENEIYNNLMLPRMDLFRVWIFLGNLEIISKGDPSNIGYSYYLIFLLCSYHPLIYSGPKAINSGYKIILNSKHELLHVTLINNLVNKWNKSAEIKEKMDKKFIELYRNLIFLPLNDVSGFRSAGLNLLNIIKLTRDSKLTLSLIEELKIDFVNSLEFLNELPVEFGNFMISDPNQVFEFDINMGASQNSDKGFIQDIQSNISTKLKSFTSSEKKYDEFSDFYNSLAKSSYWVNSTISNLENFSSINNKELNEQSTIKNKGLESESNMKNSSSNTVSSTTKPKTSTPTNVTATSAFALAKLRKSQADNKPKGAKAPKTTTSHANNMNARSHVNSNTGNDLSTCNSGLGANNSTCGNNLTKVEILKQKLMEQNNIRKDGNKIISRIKNEVEVMVGVLLSWISELVEESKDVHEMDLVLSEILYSICSKMLEFKPLSRYGLSILEKLFERLILENIKLGRSMVEYLSKQDDENRNMCLQEILDSINSKRLNSVQIYLKNSSGVSVLTYIISRVLYSNCKERGANSDKQIQMVTHLIQYLSGSIKHNGLKVSMAQLLNMLYLYVLALGDLIDLDQYLHPLKVLLLELRPLNMVEMDLVSSLLIFANPQVRLLTLDSLKRALDISKMEISYFTFMNLSIAREIQIFNINANNGSFSDDLSLISSISVELIEMYNSLVRSKGELNLGDQNKKLVNDLIEIQMAPVISTLQQKNISKTILRLSDKENCSEIVETVIAGSEKVFKGFEERRIFLKEDWPNNLKRPLISGMVPSTIRHFDSVIPIFTESGLEKIVSRIQARHALKGLVLILSDLIMELDESDSSFIEESIHFILTKIIDSNLFEDYVSEGERLSSEEISGNIKSKEKKTVKNLVGSFGNKQDSPEKIKIQGYDIRSKEELQKVIVDFFVSLSSRNDIQKLSSNILIILRDLSSQYKPRINPKEFHNFLAFAIGSIASCCSPSDPVVYKVTCKIINELLSGSLVRKSNQNNGLSDSNSKIQFPMLTDIPQEYSRILPRLFEMLYNNQEKKQELRITRFEDLDKNKYLNYKIDSEDLCKGEEKLSIYELYSISLCKALYSESPGERIGAAHIFGSLCKGISVRRLRDFGILEAIENALKCQDGQKSADSNNLEGLLLCIGSLSLYLEYIIEPYTVHFLKSIMHLFSGSDQRIRFYSEKSAEIIIKNLSRYGARLILPIITQGIEEKQWRIKLTSLQLLGIMALNSPHQLSSYLPKAIKTIYQTTSDSHPKVSDAARETLFKMASLIKNPEVNCISQDLITSLIDPTELNFKKALLSLKSVTFVHAIDITTLSLIFPVLLKTIQERGGTDLKKDAIQILTSLLLLLSDKTDIDPFLYLIENSIHITLTDPIPEIRLLTAKLCRALVTVTGQEKASSLLSWLFKTLSMEVGQTLKSGVSASLAEVLSAFGIEKFNQILPFIISQIQKSGDDSSSQFENQEERLESNSVVESTSASISCAAAAASTREGYIGLFVYLPQSFGDDLGPLMPKILPVLLSRLGDESDSVREVALKACKALVVQFGSDHAAYILQPLEEGLGNDSWRVRLSSCSLLGTLLNRLIKGQLDSTGRALSTDTSAVGDSGFSMQRRSYILAAIYMARSDENTSVKNSATALWKSLVQNTPQTLKDILTILIRRIINALSTSSSGNIHYIAVQSLKELLDKFGSSLYNKLLPIFYQNLGGSLSEDGTIDFDCSSSSNSFAKGGACNTGGNALPKKSVRIGSCIGVLEILKNIKKTELKGLTSSFLPVVKIGLCDEDIMVRTYSVECLDIFASENTEILFSIINWLMDEILESKDNNEEYEDPRISAIELIIQLSHPGIVSNILPRIISDPMTINKIRIIKSMSKIPSQNRLRSSLFDIVPKLLETNVDIDGKYNECLQKSSKEAIMSIVQSLEAQCMETFATILLDIIRENTPSTNLSISGRYQIENLKINSLDELIVERETLMRVKAIEFLNLSLYPSSTIYETSISILIKYLIPLALCDISEQVRISASKSFNLFSMSVPRKSVIQVCNVMKESISILLHDPIDNKKHFDENKLIGYNWKIFDCKVIQSSKNQEEMLEKSKNDELLISSNKLIDSISAIYIQGISQGSVDSKEECAIGLREAIQLTNNECLKPITVKLVGPLIRFISDRTTSSLVRGALLSNLVVFLESCGLQLRPLLPQIQTILVKFLLDPNDNVRKQCSIGIGFLSRLLGNRAEVLLNDLCSLASKQNQSGESMNAILTSINYSLITNSGDKSIENQTKPIISELLRNKLIGLALSCMEESKDTVVKDISGQILSSILMNYCKDDEIKDILLPLLMFNNQNGCQFNHDKNILNIFNSCCEFNGWIKMYSSLSNLDKDIISTLGDEEKEEKEGENNNESMEEISLSENVDNYLSMKNKDFIIGGRRLPDEILRNQSWWIYKKVVILLYKYLICTEDSNFNNSSNYTQLRSLSLNFLNNLTRISVDNNDVFSASIVLQVIPLIFEKDILVLFPSFSDTHMILEIQKICEKIVESKDSRRLFIQEIDSNLSCYSFGNYTKESDIDSRIQSSNQMSSQDILFSLISLPSIQSLSSKFPAIKLKAEQFLVFLIKLIIKLREDEDQHTINRNNNNSGINGEESSQFELVISDLINFIEKIYPGHLNQKKVSFIKEYSRRVLSKAIS</sequence>
<dbReference type="Pfam" id="PF24987">
    <property type="entry name" value="HEAT_EF3_N"/>
    <property type="match status" value="2"/>
</dbReference>
<dbReference type="Pfam" id="PF24984">
    <property type="entry name" value="HEAT_EF3_GNC1"/>
    <property type="match status" value="1"/>
</dbReference>
<feature type="region of interest" description="Disordered" evidence="4">
    <location>
        <begin position="1003"/>
        <end position="1034"/>
    </location>
</feature>
<comment type="caution">
    <text evidence="5">The sequence shown here is derived from an EMBL/GenBank/DDBJ whole genome shotgun (WGS) entry which is preliminary data.</text>
</comment>
<protein>
    <submittedName>
        <fullName evidence="5">HEAT repeat family protein</fullName>
    </submittedName>
</protein>
<dbReference type="GO" id="GO:0019887">
    <property type="term" value="F:protein kinase regulator activity"/>
    <property type="evidence" value="ECO:0007669"/>
    <property type="project" value="TreeGrafter"/>
</dbReference>
<accession>A0A2P4Z4G7</accession>
<dbReference type="InterPro" id="IPR016024">
    <property type="entry name" value="ARM-type_fold"/>
</dbReference>
<evidence type="ECO:0000313" key="5">
    <source>
        <dbReference type="EMBL" id="POM84975.1"/>
    </source>
</evidence>
<evidence type="ECO:0000256" key="2">
    <source>
        <dbReference type="PROSITE-ProRule" id="PRU00103"/>
    </source>
</evidence>
<reference evidence="5 6" key="1">
    <citation type="submission" date="2014-04" db="EMBL/GenBank/DDBJ databases">
        <title>Comparative Genomics of Cryptosporidium Species.</title>
        <authorList>
            <person name="Silva J.C."/>
            <person name="Su Q."/>
            <person name="Chalmers R."/>
            <person name="Chibucos M.C."/>
            <person name="Elwin K."/>
            <person name="Godinez A."/>
            <person name="Guo F."/>
            <person name="Huynh K."/>
            <person name="Orvis J."/>
            <person name="Ott S."/>
            <person name="Sadzewicz L."/>
            <person name="Sengamalay N."/>
            <person name="Shetty A."/>
            <person name="Sun M."/>
            <person name="Tallon L."/>
            <person name="Xiao L."/>
            <person name="Zhang H."/>
            <person name="Fraser C.M."/>
            <person name="Zhu G."/>
            <person name="Kissinger J."/>
            <person name="Widmer G."/>
        </authorList>
    </citation>
    <scope>NUCLEOTIDE SEQUENCE [LARGE SCALE GENOMIC DNA]</scope>
    <source>
        <strain evidence="5 6">UKMEL1</strain>
    </source>
</reference>
<keyword evidence="3" id="KW-0175">Coiled coil</keyword>
<proteinExistence type="predicted"/>
<dbReference type="OrthoDB" id="5148094at2759"/>
<keyword evidence="6" id="KW-1185">Reference proteome</keyword>
<evidence type="ECO:0000313" key="6">
    <source>
        <dbReference type="Proteomes" id="UP000236928"/>
    </source>
</evidence>
<dbReference type="GO" id="GO:0034198">
    <property type="term" value="P:cellular response to amino acid starvation"/>
    <property type="evidence" value="ECO:0007669"/>
    <property type="project" value="TreeGrafter"/>
</dbReference>
<dbReference type="SUPFAM" id="SSF48371">
    <property type="entry name" value="ARM repeat"/>
    <property type="match status" value="3"/>
</dbReference>
<dbReference type="PANTHER" id="PTHR23346">
    <property type="entry name" value="TRANSLATIONAL ACTIVATOR GCN1-RELATED"/>
    <property type="match status" value="1"/>
</dbReference>
<dbReference type="EMBL" id="JIBK01000048">
    <property type="protein sequence ID" value="POM84975.1"/>
    <property type="molecule type" value="Genomic_DNA"/>
</dbReference>
<dbReference type="PANTHER" id="PTHR23346:SF7">
    <property type="entry name" value="STALLED RIBOSOME SENSOR GCN1"/>
    <property type="match status" value="1"/>
</dbReference>
<feature type="compositionally biased region" description="Low complexity" evidence="4">
    <location>
        <begin position="1008"/>
        <end position="1034"/>
    </location>
</feature>